<dbReference type="AlphaFoldDB" id="A0A371CI42"/>
<dbReference type="OrthoDB" id="3261690at2759"/>
<sequence length="339" mass="38035">LKVPLHKIANACFAKMGLRTQIRIMCPRIVPDVGPPQLTQGDLADLYNKGIHPAVLAVLPEQIPRWPPSYASALSLSRDTRSQLHYATLDIPAGKVAAFGEALRQNLANHPRLKDAFFMIEKRGTKGMFTFDYASRATSARIPWDKFVGDIDIGDVDEEQNFRGGGWYCDIGVEVRRPGHVLHWLEESHAILLQKALPLLGSEGRRILQGKPRQFQVDVAAHIFRLAGFRCSPGTKGHTDKVSHVNVYTTDKAVTYQLHHGSFSAHSPTDLYPQKIGNLVKDVDKMAMMFFDCTQGSVQDGAARFEVRVQAWRAHEALPEFDEEDLRNCIVCLPSQVWW</sequence>
<reference evidence="1 2" key="1">
    <citation type="journal article" date="2018" name="Biotechnol. Biofuels">
        <title>Integrative visual omics of the white-rot fungus Polyporus brumalis exposes the biotechnological potential of its oxidative enzymes for delignifying raw plant biomass.</title>
        <authorList>
            <person name="Miyauchi S."/>
            <person name="Rancon A."/>
            <person name="Drula E."/>
            <person name="Hage H."/>
            <person name="Chaduli D."/>
            <person name="Favel A."/>
            <person name="Grisel S."/>
            <person name="Henrissat B."/>
            <person name="Herpoel-Gimbert I."/>
            <person name="Ruiz-Duenas F.J."/>
            <person name="Chevret D."/>
            <person name="Hainaut M."/>
            <person name="Lin J."/>
            <person name="Wang M."/>
            <person name="Pangilinan J."/>
            <person name="Lipzen A."/>
            <person name="Lesage-Meessen L."/>
            <person name="Navarro D."/>
            <person name="Riley R."/>
            <person name="Grigoriev I.V."/>
            <person name="Zhou S."/>
            <person name="Raouche S."/>
            <person name="Rosso M.N."/>
        </authorList>
    </citation>
    <scope>NUCLEOTIDE SEQUENCE [LARGE SCALE GENOMIC DNA]</scope>
    <source>
        <strain evidence="1 2">BRFM 1820</strain>
    </source>
</reference>
<protein>
    <submittedName>
        <fullName evidence="1">Uncharacterized protein</fullName>
    </submittedName>
</protein>
<gene>
    <name evidence="1" type="ORF">OH76DRAFT_1366967</name>
</gene>
<organism evidence="1 2">
    <name type="scientific">Lentinus brumalis</name>
    <dbReference type="NCBI Taxonomy" id="2498619"/>
    <lineage>
        <taxon>Eukaryota</taxon>
        <taxon>Fungi</taxon>
        <taxon>Dikarya</taxon>
        <taxon>Basidiomycota</taxon>
        <taxon>Agaricomycotina</taxon>
        <taxon>Agaricomycetes</taxon>
        <taxon>Polyporales</taxon>
        <taxon>Polyporaceae</taxon>
        <taxon>Lentinus</taxon>
    </lineage>
</organism>
<dbReference type="STRING" id="139420.A0A371CI42"/>
<dbReference type="EMBL" id="KZ857611">
    <property type="protein sequence ID" value="RDX39941.1"/>
    <property type="molecule type" value="Genomic_DNA"/>
</dbReference>
<evidence type="ECO:0000313" key="1">
    <source>
        <dbReference type="EMBL" id="RDX39941.1"/>
    </source>
</evidence>
<dbReference type="Proteomes" id="UP000256964">
    <property type="component" value="Unassembled WGS sequence"/>
</dbReference>
<keyword evidence="2" id="KW-1185">Reference proteome</keyword>
<accession>A0A371CI42</accession>
<name>A0A371CI42_9APHY</name>
<feature type="non-terminal residue" evidence="1">
    <location>
        <position position="1"/>
    </location>
</feature>
<evidence type="ECO:0000313" key="2">
    <source>
        <dbReference type="Proteomes" id="UP000256964"/>
    </source>
</evidence>
<proteinExistence type="predicted"/>